<keyword evidence="2" id="KW-1185">Reference proteome</keyword>
<dbReference type="Proteomes" id="UP000656042">
    <property type="component" value="Unassembled WGS sequence"/>
</dbReference>
<dbReference type="EMBL" id="BMMX01000010">
    <property type="protein sequence ID" value="GGK93114.1"/>
    <property type="molecule type" value="Genomic_DNA"/>
</dbReference>
<evidence type="ECO:0000313" key="2">
    <source>
        <dbReference type="Proteomes" id="UP000656042"/>
    </source>
</evidence>
<proteinExistence type="predicted"/>
<accession>A0A8J3BYQ8</accession>
<evidence type="ECO:0000313" key="1">
    <source>
        <dbReference type="EMBL" id="GGK93114.1"/>
    </source>
</evidence>
<reference evidence="1" key="1">
    <citation type="journal article" date="2014" name="Int. J. Syst. Evol. Microbiol.">
        <title>Complete genome sequence of Corynebacterium casei LMG S-19264T (=DSM 44701T), isolated from a smear-ripened cheese.</title>
        <authorList>
            <consortium name="US DOE Joint Genome Institute (JGI-PGF)"/>
            <person name="Walter F."/>
            <person name="Albersmeier A."/>
            <person name="Kalinowski J."/>
            <person name="Ruckert C."/>
        </authorList>
    </citation>
    <scope>NUCLEOTIDE SEQUENCE</scope>
    <source>
        <strain evidence="1">CGMCC 4.7299</strain>
    </source>
</reference>
<protein>
    <submittedName>
        <fullName evidence="1">Uncharacterized protein</fullName>
    </submittedName>
</protein>
<reference evidence="1" key="2">
    <citation type="submission" date="2020-09" db="EMBL/GenBank/DDBJ databases">
        <authorList>
            <person name="Sun Q."/>
            <person name="Zhou Y."/>
        </authorList>
    </citation>
    <scope>NUCLEOTIDE SEQUENCE</scope>
    <source>
        <strain evidence="1">CGMCC 4.7299</strain>
    </source>
</reference>
<organism evidence="1 2">
    <name type="scientific">Mangrovihabitans endophyticus</name>
    <dbReference type="NCBI Taxonomy" id="1751298"/>
    <lineage>
        <taxon>Bacteria</taxon>
        <taxon>Bacillati</taxon>
        <taxon>Actinomycetota</taxon>
        <taxon>Actinomycetes</taxon>
        <taxon>Micromonosporales</taxon>
        <taxon>Micromonosporaceae</taxon>
        <taxon>Mangrovihabitans</taxon>
    </lineage>
</organism>
<sequence>MVAPDEPVTPDELEHRHTLATATARYDELRMRDALAPLSAEPLTHDETLELLALSEVVVRKIGHGRQTMVHTARTAGASWTEIGDALGTTKQSAWESHRRWSDRRSP</sequence>
<name>A0A8J3BYQ8_9ACTN</name>
<comment type="caution">
    <text evidence="1">The sequence shown here is derived from an EMBL/GenBank/DDBJ whole genome shotgun (WGS) entry which is preliminary data.</text>
</comment>
<dbReference type="AlphaFoldDB" id="A0A8J3BYQ8"/>
<gene>
    <name evidence="1" type="ORF">GCM10012284_28810</name>
</gene>